<dbReference type="Proteomes" id="UP001221757">
    <property type="component" value="Unassembled WGS sequence"/>
</dbReference>
<dbReference type="EMBL" id="JARKIE010000271">
    <property type="protein sequence ID" value="KAJ7659434.1"/>
    <property type="molecule type" value="Genomic_DNA"/>
</dbReference>
<name>A0AAD7CR71_MYCRO</name>
<dbReference type="AlphaFoldDB" id="A0AAD7CR71"/>
<evidence type="ECO:0000313" key="3">
    <source>
        <dbReference type="Proteomes" id="UP001221757"/>
    </source>
</evidence>
<keyword evidence="1" id="KW-0175">Coiled coil</keyword>
<accession>A0AAD7CR71</accession>
<evidence type="ECO:0008006" key="4">
    <source>
        <dbReference type="Google" id="ProtNLM"/>
    </source>
</evidence>
<feature type="coiled-coil region" evidence="1">
    <location>
        <begin position="7"/>
        <end position="34"/>
    </location>
</feature>
<gene>
    <name evidence="2" type="ORF">B0H17DRAFT_1212962</name>
</gene>
<evidence type="ECO:0000256" key="1">
    <source>
        <dbReference type="SAM" id="Coils"/>
    </source>
</evidence>
<reference evidence="2" key="1">
    <citation type="submission" date="2023-03" db="EMBL/GenBank/DDBJ databases">
        <title>Massive genome expansion in bonnet fungi (Mycena s.s.) driven by repeated elements and novel gene families across ecological guilds.</title>
        <authorList>
            <consortium name="Lawrence Berkeley National Laboratory"/>
            <person name="Harder C.B."/>
            <person name="Miyauchi S."/>
            <person name="Viragh M."/>
            <person name="Kuo A."/>
            <person name="Thoen E."/>
            <person name="Andreopoulos B."/>
            <person name="Lu D."/>
            <person name="Skrede I."/>
            <person name="Drula E."/>
            <person name="Henrissat B."/>
            <person name="Morin E."/>
            <person name="Kohler A."/>
            <person name="Barry K."/>
            <person name="LaButti K."/>
            <person name="Morin E."/>
            <person name="Salamov A."/>
            <person name="Lipzen A."/>
            <person name="Mereny Z."/>
            <person name="Hegedus B."/>
            <person name="Baldrian P."/>
            <person name="Stursova M."/>
            <person name="Weitz H."/>
            <person name="Taylor A."/>
            <person name="Grigoriev I.V."/>
            <person name="Nagy L.G."/>
            <person name="Martin F."/>
            <person name="Kauserud H."/>
        </authorList>
    </citation>
    <scope>NUCLEOTIDE SEQUENCE</scope>
    <source>
        <strain evidence="2">CBHHK067</strain>
    </source>
</reference>
<comment type="caution">
    <text evidence="2">The sequence shown here is derived from an EMBL/GenBank/DDBJ whole genome shotgun (WGS) entry which is preliminary data.</text>
</comment>
<organism evidence="2 3">
    <name type="scientific">Mycena rosella</name>
    <name type="common">Pink bonnet</name>
    <name type="synonym">Agaricus rosellus</name>
    <dbReference type="NCBI Taxonomy" id="1033263"/>
    <lineage>
        <taxon>Eukaryota</taxon>
        <taxon>Fungi</taxon>
        <taxon>Dikarya</taxon>
        <taxon>Basidiomycota</taxon>
        <taxon>Agaricomycotina</taxon>
        <taxon>Agaricomycetes</taxon>
        <taxon>Agaricomycetidae</taxon>
        <taxon>Agaricales</taxon>
        <taxon>Marasmiineae</taxon>
        <taxon>Mycenaceae</taxon>
        <taxon>Mycena</taxon>
    </lineage>
</organism>
<proteinExistence type="predicted"/>
<evidence type="ECO:0000313" key="2">
    <source>
        <dbReference type="EMBL" id="KAJ7659434.1"/>
    </source>
</evidence>
<keyword evidence="3" id="KW-1185">Reference proteome</keyword>
<protein>
    <recommendedName>
        <fullName evidence="4">F-box domain-containing protein</fullName>
    </recommendedName>
</protein>
<sequence length="180" mass="20395">MIHGHVVTELQARIDKLSADIDLQKEILKTLERSKIAIQRELNPSAIQWDGFPSRFRAKSSCYAFPHALRLEQSIFPCCFSISAICDICNTWTDIALATPELWAAIHMDKELADRASLLRTWLNRAGSRKLSISLPTDLTEDITTVIRCHGHQLQGLKIFYDRQHIDLVTAAGPFLLLEL</sequence>